<feature type="transmembrane region" description="Helical" evidence="2">
    <location>
        <begin position="100"/>
        <end position="121"/>
    </location>
</feature>
<dbReference type="EMBL" id="CP003364">
    <property type="protein sequence ID" value="AGA25563.1"/>
    <property type="molecule type" value="Genomic_DNA"/>
</dbReference>
<keyword evidence="5" id="KW-1185">Reference proteome</keyword>
<dbReference type="PANTHER" id="PTHR23028">
    <property type="entry name" value="ACETYLTRANSFERASE"/>
    <property type="match status" value="1"/>
</dbReference>
<dbReference type="GO" id="GO:0016020">
    <property type="term" value="C:membrane"/>
    <property type="evidence" value="ECO:0007669"/>
    <property type="project" value="TreeGrafter"/>
</dbReference>
<dbReference type="PANTHER" id="PTHR23028:SF53">
    <property type="entry name" value="ACYL_TRANSF_3 DOMAIN-CONTAINING PROTEIN"/>
    <property type="match status" value="1"/>
</dbReference>
<evidence type="ECO:0000313" key="5">
    <source>
        <dbReference type="Proteomes" id="UP000010798"/>
    </source>
</evidence>
<protein>
    <submittedName>
        <fullName evidence="4">Putative acyltransferase</fullName>
    </submittedName>
</protein>
<feature type="compositionally biased region" description="Polar residues" evidence="1">
    <location>
        <begin position="391"/>
        <end position="404"/>
    </location>
</feature>
<proteinExistence type="predicted"/>
<feature type="transmembrane region" description="Helical" evidence="2">
    <location>
        <begin position="56"/>
        <end position="79"/>
    </location>
</feature>
<keyword evidence="2" id="KW-1133">Transmembrane helix</keyword>
<dbReference type="eggNOG" id="COG1835">
    <property type="taxonomic scope" value="Bacteria"/>
</dbReference>
<keyword evidence="2" id="KW-0812">Transmembrane</keyword>
<sequence length="404" mass="45055">MIPPLERSPRYHLLDVWRGLACLMVVLHHTGFALIFETGSRAGGWESWLKWASASLLWRMNLGVPLFFVISGYCIGASVDATRRRGLGSLAFLGRRIWRIYPPYWAALLWFVAVIGGLNALGLQRLTHGNGTHALQLDSPWTLDATQWVGNLTLTEEWRPLVWRPPARNVFTRVAWSLCYEEQFYFVCFLTLLIAPRRLYGALAGVTVGAVLLRVVAADIGRMSEIEGAFPTLWHEFAVGLAVYWRLNVPGSFQAKRTVELALVLLTVAGAFGGFSTPVPYSTAATGLFGLALIGLRRWDERADALGWLRPLRACGRRCYSIYLVHLPVCTVGNLWLYEQGLTSFWARGLVMIPAVSAASVAVGWLFFWGVERHFLNPPIIPRDHEPLTGETGTARSSESPTPF</sequence>
<accession>L0D9Q2</accession>
<feature type="transmembrane region" description="Helical" evidence="2">
    <location>
        <begin position="16"/>
        <end position="36"/>
    </location>
</feature>
<dbReference type="HOGENOM" id="CLU_679300_0_0_0"/>
<evidence type="ECO:0000313" key="4">
    <source>
        <dbReference type="EMBL" id="AGA25563.1"/>
    </source>
</evidence>
<feature type="transmembrane region" description="Helical" evidence="2">
    <location>
        <begin position="199"/>
        <end position="217"/>
    </location>
</feature>
<evidence type="ECO:0000256" key="1">
    <source>
        <dbReference type="SAM" id="MobiDB-lite"/>
    </source>
</evidence>
<dbReference type="GO" id="GO:0016747">
    <property type="term" value="F:acyltransferase activity, transferring groups other than amino-acyl groups"/>
    <property type="evidence" value="ECO:0007669"/>
    <property type="project" value="InterPro"/>
</dbReference>
<dbReference type="InterPro" id="IPR050879">
    <property type="entry name" value="Acyltransferase_3"/>
</dbReference>
<feature type="transmembrane region" description="Helical" evidence="2">
    <location>
        <begin position="350"/>
        <end position="371"/>
    </location>
</feature>
<dbReference type="OrthoDB" id="9767863at2"/>
<organism evidence="4 5">
    <name type="scientific">Singulisphaera acidiphila (strain ATCC BAA-1392 / DSM 18658 / VKM B-2454 / MOB10)</name>
    <dbReference type="NCBI Taxonomy" id="886293"/>
    <lineage>
        <taxon>Bacteria</taxon>
        <taxon>Pseudomonadati</taxon>
        <taxon>Planctomycetota</taxon>
        <taxon>Planctomycetia</taxon>
        <taxon>Isosphaerales</taxon>
        <taxon>Isosphaeraceae</taxon>
        <taxon>Singulisphaera</taxon>
    </lineage>
</organism>
<name>L0D9Q2_SINAD</name>
<dbReference type="GO" id="GO:0000271">
    <property type="term" value="P:polysaccharide biosynthetic process"/>
    <property type="evidence" value="ECO:0007669"/>
    <property type="project" value="TreeGrafter"/>
</dbReference>
<feature type="domain" description="Acyltransferase 3" evidence="3">
    <location>
        <begin position="14"/>
        <end position="368"/>
    </location>
</feature>
<keyword evidence="4" id="KW-0012">Acyltransferase</keyword>
<feature type="region of interest" description="Disordered" evidence="1">
    <location>
        <begin position="385"/>
        <end position="404"/>
    </location>
</feature>
<gene>
    <name evidence="4" type="ordered locus">Sinac_1167</name>
</gene>
<dbReference type="KEGG" id="saci:Sinac_1167"/>
<feature type="transmembrane region" description="Helical" evidence="2">
    <location>
        <begin position="259"/>
        <end position="275"/>
    </location>
</feature>
<dbReference type="InterPro" id="IPR002656">
    <property type="entry name" value="Acyl_transf_3_dom"/>
</dbReference>
<dbReference type="Pfam" id="PF01757">
    <property type="entry name" value="Acyl_transf_3"/>
    <property type="match status" value="1"/>
</dbReference>
<keyword evidence="2" id="KW-0472">Membrane</keyword>
<keyword evidence="4" id="KW-0808">Transferase</keyword>
<evidence type="ECO:0000256" key="2">
    <source>
        <dbReference type="SAM" id="Phobius"/>
    </source>
</evidence>
<reference evidence="4 5" key="1">
    <citation type="submission" date="2012-02" db="EMBL/GenBank/DDBJ databases">
        <title>Complete sequence of chromosome of Singulisphaera acidiphila DSM 18658.</title>
        <authorList>
            <consortium name="US DOE Joint Genome Institute (JGI-PGF)"/>
            <person name="Lucas S."/>
            <person name="Copeland A."/>
            <person name="Lapidus A."/>
            <person name="Glavina del Rio T."/>
            <person name="Dalin E."/>
            <person name="Tice H."/>
            <person name="Bruce D."/>
            <person name="Goodwin L."/>
            <person name="Pitluck S."/>
            <person name="Peters L."/>
            <person name="Ovchinnikova G."/>
            <person name="Chertkov O."/>
            <person name="Kyrpides N."/>
            <person name="Mavromatis K."/>
            <person name="Ivanova N."/>
            <person name="Brettin T."/>
            <person name="Detter J.C."/>
            <person name="Han C."/>
            <person name="Larimer F."/>
            <person name="Land M."/>
            <person name="Hauser L."/>
            <person name="Markowitz V."/>
            <person name="Cheng J.-F."/>
            <person name="Hugenholtz P."/>
            <person name="Woyke T."/>
            <person name="Wu D."/>
            <person name="Tindall B."/>
            <person name="Pomrenke H."/>
            <person name="Brambilla E."/>
            <person name="Klenk H.-P."/>
            <person name="Eisen J.A."/>
        </authorList>
    </citation>
    <scope>NUCLEOTIDE SEQUENCE [LARGE SCALE GENOMIC DNA]</scope>
    <source>
        <strain evidence="5">ATCC BAA-1392 / DSM 18658 / VKM B-2454 / MOB10</strain>
    </source>
</reference>
<dbReference type="RefSeq" id="WP_015244739.1">
    <property type="nucleotide sequence ID" value="NC_019892.1"/>
</dbReference>
<evidence type="ECO:0000259" key="3">
    <source>
        <dbReference type="Pfam" id="PF01757"/>
    </source>
</evidence>
<dbReference type="Proteomes" id="UP000010798">
    <property type="component" value="Chromosome"/>
</dbReference>
<dbReference type="AlphaFoldDB" id="L0D9Q2"/>